<dbReference type="InterPro" id="IPR029787">
    <property type="entry name" value="Nucleotide_cyclase"/>
</dbReference>
<dbReference type="PANTHER" id="PTHR43081:SF20">
    <property type="entry name" value="TWO-COMPONENT RESPONSE REGULATOR"/>
    <property type="match status" value="1"/>
</dbReference>
<dbReference type="EC" id="4.6.1.1" evidence="2"/>
<dbReference type="SMART" id="SM00044">
    <property type="entry name" value="CYCc"/>
    <property type="match status" value="1"/>
</dbReference>
<dbReference type="SUPFAM" id="SSF55073">
    <property type="entry name" value="Nucleotide cyclase"/>
    <property type="match status" value="1"/>
</dbReference>
<dbReference type="Pfam" id="PF00211">
    <property type="entry name" value="Guanylate_cyc"/>
    <property type="match status" value="1"/>
</dbReference>
<keyword evidence="3" id="KW-1185">Reference proteome</keyword>
<reference evidence="2 3" key="1">
    <citation type="submission" date="2019-02" db="EMBL/GenBank/DDBJ databases">
        <title>Deep-cultivation of Planctomycetes and their phenomic and genomic characterization uncovers novel biology.</title>
        <authorList>
            <person name="Wiegand S."/>
            <person name="Jogler M."/>
            <person name="Boedeker C."/>
            <person name="Pinto D."/>
            <person name="Vollmers J."/>
            <person name="Rivas-Marin E."/>
            <person name="Kohn T."/>
            <person name="Peeters S.H."/>
            <person name="Heuer A."/>
            <person name="Rast P."/>
            <person name="Oberbeckmann S."/>
            <person name="Bunk B."/>
            <person name="Jeske O."/>
            <person name="Meyerdierks A."/>
            <person name="Storesund J.E."/>
            <person name="Kallscheuer N."/>
            <person name="Luecker S."/>
            <person name="Lage O.M."/>
            <person name="Pohl T."/>
            <person name="Merkel B.J."/>
            <person name="Hornburger P."/>
            <person name="Mueller R.-W."/>
            <person name="Bruemmer F."/>
            <person name="Labrenz M."/>
            <person name="Spormann A.M."/>
            <person name="Op Den Camp H."/>
            <person name="Overmann J."/>
            <person name="Amann R."/>
            <person name="Jetten M.S.M."/>
            <person name="Mascher T."/>
            <person name="Medema M.H."/>
            <person name="Devos D.P."/>
            <person name="Kaster A.-K."/>
            <person name="Ovreas L."/>
            <person name="Rohde M."/>
            <person name="Galperin M.Y."/>
            <person name="Jogler C."/>
        </authorList>
    </citation>
    <scope>NUCLEOTIDE SEQUENCE [LARGE SCALE GENOMIC DNA]</scope>
    <source>
        <strain evidence="2 3">Enr8</strain>
    </source>
</reference>
<feature type="domain" description="Guanylate cyclase" evidence="1">
    <location>
        <begin position="324"/>
        <end position="449"/>
    </location>
</feature>
<dbReference type="Gene3D" id="3.30.70.1230">
    <property type="entry name" value="Nucleotide cyclase"/>
    <property type="match status" value="1"/>
</dbReference>
<keyword evidence="2" id="KW-0456">Lyase</keyword>
<dbReference type="RefSeq" id="WP_146431967.1">
    <property type="nucleotide sequence ID" value="NZ_SJPF01000003.1"/>
</dbReference>
<dbReference type="OrthoDB" id="9806704at2"/>
<dbReference type="EMBL" id="SJPF01000003">
    <property type="protein sequence ID" value="TWT32717.1"/>
    <property type="molecule type" value="Genomic_DNA"/>
</dbReference>
<dbReference type="InterPro" id="IPR001054">
    <property type="entry name" value="A/G_cyclase"/>
</dbReference>
<gene>
    <name evidence="2" type="primary">cyaA</name>
    <name evidence="2" type="ORF">Enr8_25230</name>
</gene>
<dbReference type="PROSITE" id="PS50125">
    <property type="entry name" value="GUANYLATE_CYCLASE_2"/>
    <property type="match status" value="1"/>
</dbReference>
<evidence type="ECO:0000313" key="3">
    <source>
        <dbReference type="Proteomes" id="UP000318878"/>
    </source>
</evidence>
<dbReference type="AlphaFoldDB" id="A0A5C5V4M4"/>
<dbReference type="Proteomes" id="UP000318878">
    <property type="component" value="Unassembled WGS sequence"/>
</dbReference>
<organism evidence="2 3">
    <name type="scientific">Blastopirellula retiformator</name>
    <dbReference type="NCBI Taxonomy" id="2527970"/>
    <lineage>
        <taxon>Bacteria</taxon>
        <taxon>Pseudomonadati</taxon>
        <taxon>Planctomycetota</taxon>
        <taxon>Planctomycetia</taxon>
        <taxon>Pirellulales</taxon>
        <taxon>Pirellulaceae</taxon>
        <taxon>Blastopirellula</taxon>
    </lineage>
</organism>
<dbReference type="GO" id="GO:0035556">
    <property type="term" value="P:intracellular signal transduction"/>
    <property type="evidence" value="ECO:0007669"/>
    <property type="project" value="InterPro"/>
</dbReference>
<dbReference type="InterPro" id="IPR050697">
    <property type="entry name" value="Adenylyl/Guanylyl_Cyclase_3/4"/>
</dbReference>
<protein>
    <submittedName>
        <fullName evidence="2">Adenylate cyclase 1</fullName>
        <ecNumber evidence="2">4.6.1.1</ecNumber>
    </submittedName>
</protein>
<accession>A0A5C5V4M4</accession>
<proteinExistence type="predicted"/>
<dbReference type="CDD" id="cd07302">
    <property type="entry name" value="CHD"/>
    <property type="match status" value="1"/>
</dbReference>
<dbReference type="GO" id="GO:0004016">
    <property type="term" value="F:adenylate cyclase activity"/>
    <property type="evidence" value="ECO:0007669"/>
    <property type="project" value="UniProtKB-EC"/>
</dbReference>
<evidence type="ECO:0000313" key="2">
    <source>
        <dbReference type="EMBL" id="TWT32717.1"/>
    </source>
</evidence>
<sequence length="564" mass="60719">MFDLFVRDTQSNRRARRPLEIGQTFLIGRKTEPFAAPWDGKISGQHAEATWDGKSLKIHRLAAAANPIFFQGRATDSLTVAPRQYFVIGRTEFHVVPHEIDVTIDSPSPQAEVTLAPARLAAAPFRVAAERIEAISKLASEVAGAVSDDQLAARTLEIVVKGIPHATGAAIFEKRGDPIVTSAMHLRDDSAPMTPSAKLICQTLKSRECTIHVWEKEDAISAHGVTVDPHAEWALGAPIGTLPAVLYVSGVSPRLIGQATEVETLQDDLKFTLLAAATYGNLLGARELQKRQASFAQFFSPSLQELIQQDDWENLLKPRIADVTVLFCDLRGFSRRAELQRDRLLQLLEEVSDAIGVMTAAILGHGGVIGDFHGDAVMGFWGWPVAKEDDAAAACRAAMQILEAADRDGRYRVGVGIASGSAVAGKIGSQDQVKVTTLGPPVNLAARLESLSKQFAAPALIDEATAQAAGCDDLRFERLLKVQPAGMEEATSVYALSSADTPARFLELQPALEAFDRGDWNASLTALRQTGAAHPLGQLIEAYIAEAGPAPDEGWNGALPIRRK</sequence>
<evidence type="ECO:0000259" key="1">
    <source>
        <dbReference type="PROSITE" id="PS50125"/>
    </source>
</evidence>
<dbReference type="GO" id="GO:0006171">
    <property type="term" value="P:cAMP biosynthetic process"/>
    <property type="evidence" value="ECO:0007669"/>
    <property type="project" value="TreeGrafter"/>
</dbReference>
<dbReference type="PANTHER" id="PTHR43081">
    <property type="entry name" value="ADENYLATE CYCLASE, TERMINAL-DIFFERENTIATION SPECIFIC-RELATED"/>
    <property type="match status" value="1"/>
</dbReference>
<comment type="caution">
    <text evidence="2">The sequence shown here is derived from an EMBL/GenBank/DDBJ whole genome shotgun (WGS) entry which is preliminary data.</text>
</comment>
<name>A0A5C5V4M4_9BACT</name>